<evidence type="ECO:0000256" key="3">
    <source>
        <dbReference type="ARBA" id="ARBA00023015"/>
    </source>
</evidence>
<keyword evidence="3" id="KW-0805">Transcription regulation</keyword>
<name>A0A1Q5UCI1_9EURO</name>
<gene>
    <name evidence="6" type="ORF">PENSUB_4356</name>
</gene>
<sequence length="191" mass="21128">MQLSREPASPALAKCSHIVRLWTDRAPGSEAIAIATPKSVIDQLIAEVGSSSNSPSTPPNEDSLAQTTQIRPDWESWIVASAKRRTLPTLFLFTCHYNTSNNMPSFASNVLADVLAPESKALWQASDRASWVAEYNRHLAEWPDGMVVMGEFWRSPEAGSEQKSGRIERWLRSADEFGMMLLAVTAHLRGC</sequence>
<dbReference type="Proteomes" id="UP000186955">
    <property type="component" value="Unassembled WGS sequence"/>
</dbReference>
<keyword evidence="5" id="KW-0539">Nucleus</keyword>
<protein>
    <submittedName>
        <fullName evidence="6">Uncharacterized protein</fullName>
    </submittedName>
</protein>
<keyword evidence="7" id="KW-1185">Reference proteome</keyword>
<evidence type="ECO:0000313" key="6">
    <source>
        <dbReference type="EMBL" id="OKP10182.1"/>
    </source>
</evidence>
<organism evidence="6 7">
    <name type="scientific">Penicillium subrubescens</name>
    <dbReference type="NCBI Taxonomy" id="1316194"/>
    <lineage>
        <taxon>Eukaryota</taxon>
        <taxon>Fungi</taxon>
        <taxon>Dikarya</taxon>
        <taxon>Ascomycota</taxon>
        <taxon>Pezizomycotina</taxon>
        <taxon>Eurotiomycetes</taxon>
        <taxon>Eurotiomycetidae</taxon>
        <taxon>Eurotiales</taxon>
        <taxon>Aspergillaceae</taxon>
        <taxon>Penicillium</taxon>
    </lineage>
</organism>
<evidence type="ECO:0000256" key="2">
    <source>
        <dbReference type="ARBA" id="ARBA00022833"/>
    </source>
</evidence>
<reference evidence="6 7" key="1">
    <citation type="submission" date="2016-10" db="EMBL/GenBank/DDBJ databases">
        <title>Genome sequence of the ascomycete fungus Penicillium subrubescens.</title>
        <authorList>
            <person name="De Vries R.P."/>
            <person name="Peng M."/>
            <person name="Dilokpimol A."/>
            <person name="Hilden K."/>
            <person name="Makela M.R."/>
            <person name="Grigoriev I."/>
            <person name="Riley R."/>
            <person name="Granchi Z."/>
        </authorList>
    </citation>
    <scope>NUCLEOTIDE SEQUENCE [LARGE SCALE GENOMIC DNA]</scope>
    <source>
        <strain evidence="6 7">CBS 132785</strain>
    </source>
</reference>
<dbReference type="STRING" id="1316194.A0A1Q5UCI1"/>
<dbReference type="PANTHER" id="PTHR47660">
    <property type="entry name" value="TRANSCRIPTION FACTOR WITH C2H2 AND ZN(2)-CYS(6) DNA BINDING DOMAIN (EUROFUNG)-RELATED-RELATED"/>
    <property type="match status" value="1"/>
</dbReference>
<proteinExistence type="predicted"/>
<evidence type="ECO:0000256" key="5">
    <source>
        <dbReference type="ARBA" id="ARBA00023242"/>
    </source>
</evidence>
<dbReference type="EMBL" id="MNBE01000379">
    <property type="protein sequence ID" value="OKP10182.1"/>
    <property type="molecule type" value="Genomic_DNA"/>
</dbReference>
<dbReference type="PANTHER" id="PTHR47660:SF3">
    <property type="entry name" value="FINGER DOMAIN PROTEIN, PUTATIVE (AFU_ORTHOLOGUE AFUA_4G03310)-RELATED"/>
    <property type="match status" value="1"/>
</dbReference>
<accession>A0A1Q5UCI1</accession>
<keyword evidence="1" id="KW-0479">Metal-binding</keyword>
<comment type="caution">
    <text evidence="6">The sequence shown here is derived from an EMBL/GenBank/DDBJ whole genome shotgun (WGS) entry which is preliminary data.</text>
</comment>
<evidence type="ECO:0000256" key="1">
    <source>
        <dbReference type="ARBA" id="ARBA00022723"/>
    </source>
</evidence>
<evidence type="ECO:0000256" key="4">
    <source>
        <dbReference type="ARBA" id="ARBA00023163"/>
    </source>
</evidence>
<keyword evidence="4" id="KW-0804">Transcription</keyword>
<dbReference type="AlphaFoldDB" id="A0A1Q5UCI1"/>
<evidence type="ECO:0000313" key="7">
    <source>
        <dbReference type="Proteomes" id="UP000186955"/>
    </source>
</evidence>
<dbReference type="GO" id="GO:0046872">
    <property type="term" value="F:metal ion binding"/>
    <property type="evidence" value="ECO:0007669"/>
    <property type="project" value="UniProtKB-KW"/>
</dbReference>
<keyword evidence="2" id="KW-0862">Zinc</keyword>